<dbReference type="GO" id="GO:0030479">
    <property type="term" value="C:actin cortical patch"/>
    <property type="evidence" value="ECO:0007669"/>
    <property type="project" value="TreeGrafter"/>
</dbReference>
<reference evidence="7" key="1">
    <citation type="journal article" date="2020" name="Mol. Plant Microbe Interact.">
        <title>Genome Sequence of the Biocontrol Agent Coniothyrium minitans strain Conio (IMI 134523).</title>
        <authorList>
            <person name="Patel D."/>
            <person name="Shittu T.A."/>
            <person name="Baroncelli R."/>
            <person name="Muthumeenakshi S."/>
            <person name="Osborne T.H."/>
            <person name="Janganan T.K."/>
            <person name="Sreenivasaprasad S."/>
        </authorList>
    </citation>
    <scope>NUCLEOTIDE SEQUENCE</scope>
    <source>
        <strain evidence="7">Conio</strain>
    </source>
</reference>
<keyword evidence="4 6" id="KW-0009">Actin-binding</keyword>
<dbReference type="GO" id="GO:0030036">
    <property type="term" value="P:actin cytoskeleton organization"/>
    <property type="evidence" value="ECO:0007669"/>
    <property type="project" value="TreeGrafter"/>
</dbReference>
<evidence type="ECO:0000256" key="1">
    <source>
        <dbReference type="ARBA" id="ARBA00010479"/>
    </source>
</evidence>
<keyword evidence="8" id="KW-1185">Reference proteome</keyword>
<comment type="caution">
    <text evidence="7">The sequence shown here is derived from an EMBL/GenBank/DDBJ whole genome shotgun (WGS) entry which is preliminary data.</text>
</comment>
<comment type="function">
    <text evidence="5 6">F-actin-capping proteins bind in a Ca(2+)-independent manner to the fast growing ends of actin filaments (barbed end) thereby blocking the exchange of subunits at these ends. Unlike other capping proteins (such as gelsolin and severin), these proteins do not sever actin filaments.</text>
</comment>
<gene>
    <name evidence="7" type="ORF">PMIN01_12453</name>
</gene>
<dbReference type="InterPro" id="IPR002189">
    <property type="entry name" value="CapZ_alpha"/>
</dbReference>
<dbReference type="Pfam" id="PF01267">
    <property type="entry name" value="F-actin_cap_A"/>
    <property type="match status" value="1"/>
</dbReference>
<dbReference type="Proteomes" id="UP000756921">
    <property type="component" value="Unassembled WGS sequence"/>
</dbReference>
<organism evidence="7 8">
    <name type="scientific">Paraphaeosphaeria minitans</name>
    <dbReference type="NCBI Taxonomy" id="565426"/>
    <lineage>
        <taxon>Eukaryota</taxon>
        <taxon>Fungi</taxon>
        <taxon>Dikarya</taxon>
        <taxon>Ascomycota</taxon>
        <taxon>Pezizomycotina</taxon>
        <taxon>Dothideomycetes</taxon>
        <taxon>Pleosporomycetidae</taxon>
        <taxon>Pleosporales</taxon>
        <taxon>Massarineae</taxon>
        <taxon>Didymosphaeriaceae</taxon>
        <taxon>Paraphaeosphaeria</taxon>
    </lineage>
</organism>
<dbReference type="SUPFAM" id="SSF90096">
    <property type="entry name" value="Subunits of heterodimeric actin filament capping protein Capz"/>
    <property type="match status" value="1"/>
</dbReference>
<evidence type="ECO:0000256" key="5">
    <source>
        <dbReference type="ARBA" id="ARBA00025389"/>
    </source>
</evidence>
<evidence type="ECO:0000256" key="6">
    <source>
        <dbReference type="RuleBase" id="RU365077"/>
    </source>
</evidence>
<evidence type="ECO:0000256" key="3">
    <source>
        <dbReference type="ARBA" id="ARBA00022467"/>
    </source>
</evidence>
<name>A0A9P6G8C6_9PLEO</name>
<dbReference type="GO" id="GO:0051015">
    <property type="term" value="F:actin filament binding"/>
    <property type="evidence" value="ECO:0007669"/>
    <property type="project" value="TreeGrafter"/>
</dbReference>
<comment type="similarity">
    <text evidence="1 6">Belongs to the F-actin-capping protein alpha subunit family.</text>
</comment>
<dbReference type="PROSITE" id="PS00749">
    <property type="entry name" value="F_ACTIN_CAPPING_A_2"/>
    <property type="match status" value="1"/>
</dbReference>
<keyword evidence="3 6" id="KW-0117">Actin capping</keyword>
<dbReference type="Gene3D" id="3.90.1150.210">
    <property type="entry name" value="F-actin capping protein, beta subunit"/>
    <property type="match status" value="1"/>
</dbReference>
<dbReference type="FunFam" id="3.90.1150.210:FF:000003">
    <property type="entry name" value="F-actin-capping protein subunit alpha"/>
    <property type="match status" value="1"/>
</dbReference>
<evidence type="ECO:0000313" key="8">
    <source>
        <dbReference type="Proteomes" id="UP000756921"/>
    </source>
</evidence>
<comment type="subunit">
    <text evidence="6">Heterodimer of an alpha and a beta subunit.</text>
</comment>
<dbReference type="EMBL" id="WJXW01000016">
    <property type="protein sequence ID" value="KAF9729589.1"/>
    <property type="molecule type" value="Genomic_DNA"/>
</dbReference>
<protein>
    <recommendedName>
        <fullName evidence="2 6">F-actin-capping protein subunit alpha</fullName>
    </recommendedName>
</protein>
<dbReference type="InterPro" id="IPR042276">
    <property type="entry name" value="CapZ_alpha/beta_2"/>
</dbReference>
<dbReference type="InterPro" id="IPR017865">
    <property type="entry name" value="F-actin_cap_asu_CS"/>
</dbReference>
<accession>A0A9P6G8C6</accession>
<dbReference type="PROSITE" id="PS00748">
    <property type="entry name" value="F_ACTIN_CAPPING_A_1"/>
    <property type="match status" value="1"/>
</dbReference>
<dbReference type="PANTHER" id="PTHR10653:SF0">
    <property type="entry name" value="F-ACTIN-CAPPING PROTEIN SUBUNIT ALPHA"/>
    <property type="match status" value="1"/>
</dbReference>
<dbReference type="OrthoDB" id="340550at2759"/>
<dbReference type="GO" id="GO:0051016">
    <property type="term" value="P:barbed-end actin filament capping"/>
    <property type="evidence" value="ECO:0007669"/>
    <property type="project" value="UniProtKB-UniRule"/>
</dbReference>
<dbReference type="PANTHER" id="PTHR10653">
    <property type="entry name" value="F-ACTIN-CAPPING PROTEIN SUBUNIT ALPHA"/>
    <property type="match status" value="1"/>
</dbReference>
<dbReference type="GO" id="GO:0008290">
    <property type="term" value="C:F-actin capping protein complex"/>
    <property type="evidence" value="ECO:0007669"/>
    <property type="project" value="UniProtKB-UniRule"/>
</dbReference>
<evidence type="ECO:0000256" key="2">
    <source>
        <dbReference type="ARBA" id="ARBA00014038"/>
    </source>
</evidence>
<evidence type="ECO:0000313" key="7">
    <source>
        <dbReference type="EMBL" id="KAF9729589.1"/>
    </source>
</evidence>
<evidence type="ECO:0000256" key="4">
    <source>
        <dbReference type="ARBA" id="ARBA00023203"/>
    </source>
</evidence>
<dbReference type="Gene3D" id="3.30.1140.60">
    <property type="entry name" value="F-actin capping protein, alpha subunit"/>
    <property type="match status" value="1"/>
</dbReference>
<proteinExistence type="inferred from homology"/>
<dbReference type="PRINTS" id="PR00191">
    <property type="entry name" value="FACTINCAPA"/>
</dbReference>
<dbReference type="InterPro" id="IPR042489">
    <property type="entry name" value="CapZ_alpha_1"/>
</dbReference>
<dbReference type="InterPro" id="IPR037282">
    <property type="entry name" value="CapZ_alpha/beta"/>
</dbReference>
<sequence>MSRSQALSSFIESAPPGELSDVTKAIKNILGEESVLSELEPAFQKHNEEQLSLVKLPGSNEDVIISPYNSLGDGRYYDTENQSSFAYDHASLGGTASDVQSYVVESNHEDLVKGLLKTLRSHGTEHYPKYHIGVYPTSDDLQIALLTVSSKYSPANYWNGRWRSSYLYSPATSTLTGTIAVDVHYYEDGNVRLLTNKNVNTKVSGSGAADVVKAIALAEKAYQENLNKAFGGLAEGAFKSLRRQLPITRQKIEWEKISGYRLGQDIGGGRR</sequence>
<dbReference type="AlphaFoldDB" id="A0A9P6G8C6"/>